<dbReference type="EMBL" id="LXQA010726127">
    <property type="protein sequence ID" value="MCI67886.1"/>
    <property type="molecule type" value="Genomic_DNA"/>
</dbReference>
<evidence type="ECO:0000313" key="1">
    <source>
        <dbReference type="EMBL" id="MCI67886.1"/>
    </source>
</evidence>
<dbReference type="Proteomes" id="UP000265520">
    <property type="component" value="Unassembled WGS sequence"/>
</dbReference>
<organism evidence="1 2">
    <name type="scientific">Trifolium medium</name>
    <dbReference type="NCBI Taxonomy" id="97028"/>
    <lineage>
        <taxon>Eukaryota</taxon>
        <taxon>Viridiplantae</taxon>
        <taxon>Streptophyta</taxon>
        <taxon>Embryophyta</taxon>
        <taxon>Tracheophyta</taxon>
        <taxon>Spermatophyta</taxon>
        <taxon>Magnoliopsida</taxon>
        <taxon>eudicotyledons</taxon>
        <taxon>Gunneridae</taxon>
        <taxon>Pentapetalae</taxon>
        <taxon>rosids</taxon>
        <taxon>fabids</taxon>
        <taxon>Fabales</taxon>
        <taxon>Fabaceae</taxon>
        <taxon>Papilionoideae</taxon>
        <taxon>50 kb inversion clade</taxon>
        <taxon>NPAAA clade</taxon>
        <taxon>Hologalegina</taxon>
        <taxon>IRL clade</taxon>
        <taxon>Trifolieae</taxon>
        <taxon>Trifolium</taxon>
    </lineage>
</organism>
<dbReference type="AlphaFoldDB" id="A0A392U669"/>
<comment type="caution">
    <text evidence="1">The sequence shown here is derived from an EMBL/GenBank/DDBJ whole genome shotgun (WGS) entry which is preliminary data.</text>
</comment>
<feature type="non-terminal residue" evidence="1">
    <location>
        <position position="54"/>
    </location>
</feature>
<name>A0A392U669_9FABA</name>
<protein>
    <submittedName>
        <fullName evidence="1">Uncharacterized protein</fullName>
    </submittedName>
</protein>
<accession>A0A392U669</accession>
<evidence type="ECO:0000313" key="2">
    <source>
        <dbReference type="Proteomes" id="UP000265520"/>
    </source>
</evidence>
<proteinExistence type="predicted"/>
<keyword evidence="2" id="KW-1185">Reference proteome</keyword>
<reference evidence="1 2" key="1">
    <citation type="journal article" date="2018" name="Front. Plant Sci.">
        <title>Red Clover (Trifolium pratense) and Zigzag Clover (T. medium) - A Picture of Genomic Similarities and Differences.</title>
        <authorList>
            <person name="Dluhosova J."/>
            <person name="Istvanek J."/>
            <person name="Nedelnik J."/>
            <person name="Repkova J."/>
        </authorList>
    </citation>
    <scope>NUCLEOTIDE SEQUENCE [LARGE SCALE GENOMIC DNA]</scope>
    <source>
        <strain evidence="2">cv. 10/8</strain>
        <tissue evidence="1">Leaf</tissue>
    </source>
</reference>
<sequence length="54" mass="6152">MMARCAPMLRRVETCSANCAPRRIGWRVEPVREKEIIGASDDCAPRRRGRRVAP</sequence>